<name>Q0RG60_FRAAA</name>
<sequence length="59" mass="6302">MPTPPPLVHRRHIDLLLVSSAICPAGGRAAFTGPFARTSALGRTPRRATFSAELTFARS</sequence>
<proteinExistence type="predicted"/>
<dbReference type="STRING" id="326424.FRAAL4888"/>
<dbReference type="Proteomes" id="UP000000657">
    <property type="component" value="Chromosome"/>
</dbReference>
<evidence type="ECO:0000313" key="2">
    <source>
        <dbReference type="Proteomes" id="UP000000657"/>
    </source>
</evidence>
<dbReference type="KEGG" id="fal:FRAAL4888"/>
<dbReference type="EMBL" id="CT573213">
    <property type="protein sequence ID" value="CAJ63529.1"/>
    <property type="molecule type" value="Genomic_DNA"/>
</dbReference>
<dbReference type="AlphaFoldDB" id="Q0RG60"/>
<gene>
    <name evidence="1" type="ordered locus">FRAAL4888</name>
</gene>
<dbReference type="HOGENOM" id="CLU_2953769_0_0_11"/>
<protein>
    <submittedName>
        <fullName evidence="1">Uncharacterized protein</fullName>
    </submittedName>
</protein>
<evidence type="ECO:0000313" key="1">
    <source>
        <dbReference type="EMBL" id="CAJ63529.1"/>
    </source>
</evidence>
<organism evidence="1 2">
    <name type="scientific">Frankia alni (strain DSM 45986 / CECT 9034 / ACN14a)</name>
    <dbReference type="NCBI Taxonomy" id="326424"/>
    <lineage>
        <taxon>Bacteria</taxon>
        <taxon>Bacillati</taxon>
        <taxon>Actinomycetota</taxon>
        <taxon>Actinomycetes</taxon>
        <taxon>Frankiales</taxon>
        <taxon>Frankiaceae</taxon>
        <taxon>Frankia</taxon>
    </lineage>
</organism>
<accession>Q0RG60</accession>
<keyword evidence="2" id="KW-1185">Reference proteome</keyword>
<reference evidence="1 2" key="1">
    <citation type="journal article" date="2007" name="Genome Res.">
        <title>Genome characteristics of facultatively symbiotic Frankia sp. strains reflect host range and host plant biogeography.</title>
        <authorList>
            <person name="Normand P."/>
            <person name="Lapierre P."/>
            <person name="Tisa L.S."/>
            <person name="Gogarten J.P."/>
            <person name="Alloisio N."/>
            <person name="Bagnarol E."/>
            <person name="Bassi C.A."/>
            <person name="Berry A.M."/>
            <person name="Bickhart D.M."/>
            <person name="Choisne N."/>
            <person name="Couloux A."/>
            <person name="Cournoyer B."/>
            <person name="Cruveiller S."/>
            <person name="Daubin V."/>
            <person name="Demange N."/>
            <person name="Francino M.P."/>
            <person name="Goltsman E."/>
            <person name="Huang Y."/>
            <person name="Kopp O.R."/>
            <person name="Labarre L."/>
            <person name="Lapidus A."/>
            <person name="Lavire C."/>
            <person name="Marechal J."/>
            <person name="Martinez M."/>
            <person name="Mastronunzio J.E."/>
            <person name="Mullin B.C."/>
            <person name="Niemann J."/>
            <person name="Pujic P."/>
            <person name="Rawnsley T."/>
            <person name="Rouy Z."/>
            <person name="Schenowitz C."/>
            <person name="Sellstedt A."/>
            <person name="Tavares F."/>
            <person name="Tomkins J.P."/>
            <person name="Vallenet D."/>
            <person name="Valverde C."/>
            <person name="Wall L.G."/>
            <person name="Wang Y."/>
            <person name="Medigue C."/>
            <person name="Benson D.R."/>
        </authorList>
    </citation>
    <scope>NUCLEOTIDE SEQUENCE [LARGE SCALE GENOMIC DNA]</scope>
    <source>
        <strain evidence="2">DSM 45986 / CECT 9034 / ACN14a</strain>
    </source>
</reference>